<accession>A0A4Y7RTS6</accession>
<reference evidence="4 5" key="1">
    <citation type="journal article" date="2018" name="Environ. Microbiol.">
        <title>Novel energy conservation strategies and behaviour of Pelotomaculum schinkii driving syntrophic propionate catabolism.</title>
        <authorList>
            <person name="Hidalgo-Ahumada C.A.P."/>
            <person name="Nobu M.K."/>
            <person name="Narihiro T."/>
            <person name="Tamaki H."/>
            <person name="Liu W.T."/>
            <person name="Kamagata Y."/>
            <person name="Stams A.J.M."/>
            <person name="Imachi H."/>
            <person name="Sousa D.Z."/>
        </authorList>
    </citation>
    <scope>NUCLEOTIDE SEQUENCE [LARGE SCALE GENOMIC DNA]</scope>
    <source>
        <strain evidence="4 5">MGP</strain>
    </source>
</reference>
<dbReference type="AlphaFoldDB" id="A0A4Y7RTS6"/>
<dbReference type="PANTHER" id="PTHR21660">
    <property type="entry name" value="THIOESTERASE SUPERFAMILY MEMBER-RELATED"/>
    <property type="match status" value="1"/>
</dbReference>
<dbReference type="CDD" id="cd03443">
    <property type="entry name" value="PaaI_thioesterase"/>
    <property type="match status" value="1"/>
</dbReference>
<dbReference type="RefSeq" id="WP_134212896.1">
    <property type="nucleotide sequence ID" value="NZ_QFFZ01000007.1"/>
</dbReference>
<dbReference type="NCBIfam" id="TIGR00369">
    <property type="entry name" value="unchar_dom_1"/>
    <property type="match status" value="1"/>
</dbReference>
<evidence type="ECO:0000256" key="1">
    <source>
        <dbReference type="ARBA" id="ARBA00008324"/>
    </source>
</evidence>
<dbReference type="InterPro" id="IPR039298">
    <property type="entry name" value="ACOT13"/>
</dbReference>
<evidence type="ECO:0000313" key="4">
    <source>
        <dbReference type="EMBL" id="TEB12404.1"/>
    </source>
</evidence>
<dbReference type="EMBL" id="QFFZ01000007">
    <property type="protein sequence ID" value="TEB12404.1"/>
    <property type="molecule type" value="Genomic_DNA"/>
</dbReference>
<keyword evidence="5" id="KW-1185">Reference proteome</keyword>
<evidence type="ECO:0000256" key="2">
    <source>
        <dbReference type="ARBA" id="ARBA00022801"/>
    </source>
</evidence>
<keyword evidence="2" id="KW-0378">Hydrolase</keyword>
<protein>
    <recommendedName>
        <fullName evidence="3">Thioesterase domain-containing protein</fullName>
    </recommendedName>
</protein>
<dbReference type="InterPro" id="IPR029069">
    <property type="entry name" value="HotDog_dom_sf"/>
</dbReference>
<comment type="similarity">
    <text evidence="1">Belongs to the thioesterase PaaI family.</text>
</comment>
<dbReference type="InterPro" id="IPR003736">
    <property type="entry name" value="PAAI_dom"/>
</dbReference>
<name>A0A4Y7RTS6_9FIRM</name>
<dbReference type="GO" id="GO:0047617">
    <property type="term" value="F:fatty acyl-CoA hydrolase activity"/>
    <property type="evidence" value="ECO:0007669"/>
    <property type="project" value="InterPro"/>
</dbReference>
<dbReference type="InterPro" id="IPR006683">
    <property type="entry name" value="Thioestr_dom"/>
</dbReference>
<dbReference type="PANTHER" id="PTHR21660:SF1">
    <property type="entry name" value="ACYL-COENZYME A THIOESTERASE 13"/>
    <property type="match status" value="1"/>
</dbReference>
<feature type="domain" description="Thioesterase" evidence="3">
    <location>
        <begin position="55"/>
        <end position="127"/>
    </location>
</feature>
<dbReference type="OrthoDB" id="328435at2"/>
<comment type="caution">
    <text evidence="4">The sequence shown here is derived from an EMBL/GenBank/DDBJ whole genome shotgun (WGS) entry which is preliminary data.</text>
</comment>
<gene>
    <name evidence="4" type="ORF">Pmgp_01021</name>
</gene>
<dbReference type="Pfam" id="PF03061">
    <property type="entry name" value="4HBT"/>
    <property type="match status" value="1"/>
</dbReference>
<evidence type="ECO:0000259" key="3">
    <source>
        <dbReference type="Pfam" id="PF03061"/>
    </source>
</evidence>
<sequence>MKTTEGLEENCALPAYTEEVSVSPFASLVGIKIDRLAKNYCRLSLLLDEKCSNYYGGVHGGVLATLADNCMGIALRGAGLQPITVELTVNYLSQPNIDDVLIAEGLIVHQGNSIVLAECAIKTLDLKIVARGKGVFLNRKIEVNS</sequence>
<evidence type="ECO:0000313" key="5">
    <source>
        <dbReference type="Proteomes" id="UP000297597"/>
    </source>
</evidence>
<dbReference type="SUPFAM" id="SSF54637">
    <property type="entry name" value="Thioesterase/thiol ester dehydrase-isomerase"/>
    <property type="match status" value="1"/>
</dbReference>
<organism evidence="4 5">
    <name type="scientific">Pelotomaculum propionicicum</name>
    <dbReference type="NCBI Taxonomy" id="258475"/>
    <lineage>
        <taxon>Bacteria</taxon>
        <taxon>Bacillati</taxon>
        <taxon>Bacillota</taxon>
        <taxon>Clostridia</taxon>
        <taxon>Eubacteriales</taxon>
        <taxon>Desulfotomaculaceae</taxon>
        <taxon>Pelotomaculum</taxon>
    </lineage>
</organism>
<dbReference type="Proteomes" id="UP000297597">
    <property type="component" value="Unassembled WGS sequence"/>
</dbReference>
<dbReference type="Gene3D" id="3.10.129.10">
    <property type="entry name" value="Hotdog Thioesterase"/>
    <property type="match status" value="1"/>
</dbReference>
<proteinExistence type="inferred from homology"/>